<feature type="region of interest" description="Disordered" evidence="1">
    <location>
        <begin position="1"/>
        <end position="30"/>
    </location>
</feature>
<feature type="region of interest" description="Disordered" evidence="1">
    <location>
        <begin position="226"/>
        <end position="283"/>
    </location>
</feature>
<reference evidence="2" key="1">
    <citation type="submission" date="2020-05" db="EMBL/GenBank/DDBJ databases">
        <title>Mycena genomes resolve the evolution of fungal bioluminescence.</title>
        <authorList>
            <person name="Tsai I.J."/>
        </authorList>
    </citation>
    <scope>NUCLEOTIDE SEQUENCE</scope>
    <source>
        <strain evidence="2">110903Hualien_Pintung</strain>
    </source>
</reference>
<name>A0A8H6WJU0_MYCCL</name>
<dbReference type="EMBL" id="JACAZE010000003">
    <property type="protein sequence ID" value="KAF7319606.1"/>
    <property type="molecule type" value="Genomic_DNA"/>
</dbReference>
<protein>
    <submittedName>
        <fullName evidence="2">Uncharacterized protein</fullName>
    </submittedName>
</protein>
<dbReference type="OrthoDB" id="3269232at2759"/>
<feature type="region of interest" description="Disordered" evidence="1">
    <location>
        <begin position="49"/>
        <end position="68"/>
    </location>
</feature>
<keyword evidence="3" id="KW-1185">Reference proteome</keyword>
<feature type="compositionally biased region" description="Low complexity" evidence="1">
    <location>
        <begin position="49"/>
        <end position="59"/>
    </location>
</feature>
<proteinExistence type="predicted"/>
<evidence type="ECO:0000313" key="3">
    <source>
        <dbReference type="Proteomes" id="UP000613580"/>
    </source>
</evidence>
<gene>
    <name evidence="2" type="ORF">HMN09_00301000</name>
</gene>
<sequence length="283" mass="31854">MITGLKRDLKRRRTQEDEGDTMETPSGPERFVPHVADAMQALQNSSSSFFVSSSPIRPSSDPPGFTPVIISPRKRRRLEYAALLEAPPKTLLEEQLQDAVRELLDQHDADKSDLILMQSSLVLNSAYYDLIRGQLAAQDEARKRKASGRLVGDGLPRLLTSKEFVDRVTAFKEAAEKKKAELASRKASATERKTLMSEWKKLDDERKAQNEQIRAEYKDELRDWEEEKARVGSGRRVGWKKPVLKGRLLPPVPKPDVVQSSAPAATSPESESESDEDEDEDEL</sequence>
<dbReference type="Proteomes" id="UP000613580">
    <property type="component" value="Unassembled WGS sequence"/>
</dbReference>
<evidence type="ECO:0000256" key="1">
    <source>
        <dbReference type="SAM" id="MobiDB-lite"/>
    </source>
</evidence>
<feature type="compositionally biased region" description="Polar residues" evidence="1">
    <location>
        <begin position="258"/>
        <end position="268"/>
    </location>
</feature>
<comment type="caution">
    <text evidence="2">The sequence shown here is derived from an EMBL/GenBank/DDBJ whole genome shotgun (WGS) entry which is preliminary data.</text>
</comment>
<accession>A0A8H6WJU0</accession>
<feature type="compositionally biased region" description="Acidic residues" evidence="1">
    <location>
        <begin position="270"/>
        <end position="283"/>
    </location>
</feature>
<dbReference type="AlphaFoldDB" id="A0A8H6WJU0"/>
<organism evidence="2 3">
    <name type="scientific">Mycena chlorophos</name>
    <name type="common">Agaric fungus</name>
    <name type="synonym">Agaricus chlorophos</name>
    <dbReference type="NCBI Taxonomy" id="658473"/>
    <lineage>
        <taxon>Eukaryota</taxon>
        <taxon>Fungi</taxon>
        <taxon>Dikarya</taxon>
        <taxon>Basidiomycota</taxon>
        <taxon>Agaricomycotina</taxon>
        <taxon>Agaricomycetes</taxon>
        <taxon>Agaricomycetidae</taxon>
        <taxon>Agaricales</taxon>
        <taxon>Marasmiineae</taxon>
        <taxon>Mycenaceae</taxon>
        <taxon>Mycena</taxon>
    </lineage>
</organism>
<evidence type="ECO:0000313" key="2">
    <source>
        <dbReference type="EMBL" id="KAF7319606.1"/>
    </source>
</evidence>